<evidence type="ECO:0000313" key="8">
    <source>
        <dbReference type="EMBL" id="OAD22111.1"/>
    </source>
</evidence>
<dbReference type="AlphaFoldDB" id="A0A176S212"/>
<keyword evidence="6" id="KW-0687">Ribonucleoprotein</keyword>
<dbReference type="SUPFAM" id="SSF53300">
    <property type="entry name" value="vWA-like"/>
    <property type="match status" value="1"/>
</dbReference>
<dbReference type="SUPFAM" id="SSF140864">
    <property type="entry name" value="TROVE domain-like"/>
    <property type="match status" value="1"/>
</dbReference>
<dbReference type="InterPro" id="IPR040322">
    <property type="entry name" value="TROVE2"/>
</dbReference>
<dbReference type="InterPro" id="IPR056800">
    <property type="entry name" value="vWA_Ro60"/>
</dbReference>
<keyword evidence="3" id="KW-0963">Cytoplasm</keyword>
<organism evidence="8 9">
    <name type="scientific">Candidatus Thiomargarita nelsonii</name>
    <dbReference type="NCBI Taxonomy" id="1003181"/>
    <lineage>
        <taxon>Bacteria</taxon>
        <taxon>Pseudomonadati</taxon>
        <taxon>Pseudomonadota</taxon>
        <taxon>Gammaproteobacteria</taxon>
        <taxon>Thiotrichales</taxon>
        <taxon>Thiotrichaceae</taxon>
        <taxon>Thiomargarita</taxon>
    </lineage>
</organism>
<evidence type="ECO:0000256" key="4">
    <source>
        <dbReference type="ARBA" id="ARBA00022723"/>
    </source>
</evidence>
<evidence type="ECO:0000259" key="7">
    <source>
        <dbReference type="PROSITE" id="PS50988"/>
    </source>
</evidence>
<keyword evidence="5" id="KW-0694">RNA-binding</keyword>
<keyword evidence="4" id="KW-0479">Metal-binding</keyword>
<dbReference type="PATRIC" id="fig|1003181.4.peg.2898"/>
<evidence type="ECO:0000313" key="9">
    <source>
        <dbReference type="Proteomes" id="UP000076962"/>
    </source>
</evidence>
<evidence type="ECO:0000256" key="1">
    <source>
        <dbReference type="ARBA" id="ARBA00004496"/>
    </source>
</evidence>
<evidence type="ECO:0000256" key="2">
    <source>
        <dbReference type="ARBA" id="ARBA00007814"/>
    </source>
</evidence>
<dbReference type="Proteomes" id="UP000076962">
    <property type="component" value="Unassembled WGS sequence"/>
</dbReference>
<evidence type="ECO:0000256" key="6">
    <source>
        <dbReference type="ARBA" id="ARBA00023274"/>
    </source>
</evidence>
<reference evidence="8 9" key="1">
    <citation type="submission" date="2016-05" db="EMBL/GenBank/DDBJ databases">
        <title>Single-cell genome of chain-forming Candidatus Thiomargarita nelsonii and comparison to other large sulfur-oxidizing bacteria.</title>
        <authorList>
            <person name="Winkel M."/>
            <person name="Salman V."/>
            <person name="Woyke T."/>
            <person name="Schulz-Vogt H."/>
            <person name="Richter M."/>
            <person name="Flood B."/>
            <person name="Bailey J."/>
            <person name="Amann R."/>
            <person name="Mussmann M."/>
        </authorList>
    </citation>
    <scope>NUCLEOTIDE SEQUENCE [LARGE SCALE GENOMIC DNA]</scope>
    <source>
        <strain evidence="8 9">THI036</strain>
    </source>
</reference>
<evidence type="ECO:0000256" key="3">
    <source>
        <dbReference type="ARBA" id="ARBA00022490"/>
    </source>
</evidence>
<dbReference type="EMBL" id="LUTY01001162">
    <property type="protein sequence ID" value="OAD22111.1"/>
    <property type="molecule type" value="Genomic_DNA"/>
</dbReference>
<dbReference type="GO" id="GO:0005737">
    <property type="term" value="C:cytoplasm"/>
    <property type="evidence" value="ECO:0007669"/>
    <property type="project" value="UniProtKB-SubCell"/>
</dbReference>
<dbReference type="Gene3D" id="3.40.50.410">
    <property type="entry name" value="von Willebrand factor, type A domain"/>
    <property type="match status" value="1"/>
</dbReference>
<name>A0A176S212_9GAMM</name>
<comment type="caution">
    <text evidence="8">The sequence shown here is derived from an EMBL/GenBank/DDBJ whole genome shotgun (WGS) entry which is preliminary data.</text>
</comment>
<dbReference type="PANTHER" id="PTHR14202:SF0">
    <property type="entry name" value="RNA-BINDING PROTEIN RO60"/>
    <property type="match status" value="1"/>
</dbReference>
<dbReference type="Pfam" id="PF25045">
    <property type="entry name" value="vWA_Ro60"/>
    <property type="match status" value="1"/>
</dbReference>
<gene>
    <name evidence="8" type="ORF">THIOM_002102</name>
</gene>
<sequence length="225" mass="24825">MTKARIHPIALLSALKTYAQGHGERGRQTWQPVQSIVDALDKAFYLSFKNVEPTDKRWVLAVDVSGSMDWGTISGVPGLTPRIAAGAMSMVTAKTEKQHVITAFSHQMVEVNISRQKRLDDVLNTLKKIDWGGTDCALPMLWALKEGIKADVFVIYTDSETWYGKIHPVQALQKYRDKMGINAKLIVVGMLSNGFSIADPKDGGMLDVVGFDTATPALMRDFVSQ</sequence>
<dbReference type="GO" id="GO:0003723">
    <property type="term" value="F:RNA binding"/>
    <property type="evidence" value="ECO:0007669"/>
    <property type="project" value="UniProtKB-KW"/>
</dbReference>
<dbReference type="GO" id="GO:1990904">
    <property type="term" value="C:ribonucleoprotein complex"/>
    <property type="evidence" value="ECO:0007669"/>
    <property type="project" value="UniProtKB-KW"/>
</dbReference>
<dbReference type="PROSITE" id="PS50988">
    <property type="entry name" value="TROVE"/>
    <property type="match status" value="1"/>
</dbReference>
<evidence type="ECO:0000256" key="5">
    <source>
        <dbReference type="ARBA" id="ARBA00022884"/>
    </source>
</evidence>
<protein>
    <submittedName>
        <fullName evidence="8">TROVE domain-containing protein</fullName>
    </submittedName>
</protein>
<proteinExistence type="inferred from homology"/>
<comment type="subcellular location">
    <subcellularLocation>
        <location evidence="1">Cytoplasm</location>
    </subcellularLocation>
</comment>
<keyword evidence="9" id="KW-1185">Reference proteome</keyword>
<feature type="domain" description="TROVE" evidence="7">
    <location>
        <begin position="1"/>
        <end position="56"/>
    </location>
</feature>
<dbReference type="InterPro" id="IPR008858">
    <property type="entry name" value="TROVE_dom"/>
</dbReference>
<comment type="similarity">
    <text evidence="2">Belongs to the Ro 60 kDa family.</text>
</comment>
<dbReference type="GO" id="GO:0046872">
    <property type="term" value="F:metal ion binding"/>
    <property type="evidence" value="ECO:0007669"/>
    <property type="project" value="UniProtKB-KW"/>
</dbReference>
<accession>A0A176S212</accession>
<dbReference type="PANTHER" id="PTHR14202">
    <property type="entry name" value="60 KDA RIBONUCLEOPROTEIN SSA/RO"/>
    <property type="match status" value="1"/>
</dbReference>
<dbReference type="Pfam" id="PF05731">
    <property type="entry name" value="TROVE"/>
    <property type="match status" value="1"/>
</dbReference>
<dbReference type="InterPro" id="IPR036465">
    <property type="entry name" value="vWFA_dom_sf"/>
</dbReference>
<dbReference type="InterPro" id="IPR037214">
    <property type="entry name" value="TROVE_dom_sf"/>
</dbReference>